<name>A0A964FFZ8_9CYAN</name>
<sequence length="87" mass="9834">MEGRNGYLSQIHHNRRGLSSTRLKVATVIHNFALKRNDGTTAASRLFGQHFPDLFEYLVENIGELPQPRKSRKSSNPKTFTLPTVPS</sequence>
<comment type="caution">
    <text evidence="2">The sequence shown here is derived from an EMBL/GenBank/DDBJ whole genome shotgun (WGS) entry which is preliminary data.</text>
</comment>
<protein>
    <recommendedName>
        <fullName evidence="4">Transposase</fullName>
    </recommendedName>
</protein>
<feature type="compositionally biased region" description="Polar residues" evidence="1">
    <location>
        <begin position="76"/>
        <end position="87"/>
    </location>
</feature>
<dbReference type="Proteomes" id="UP000729733">
    <property type="component" value="Unassembled WGS sequence"/>
</dbReference>
<gene>
    <name evidence="2" type="ORF">I4641_11620</name>
</gene>
<evidence type="ECO:0008006" key="4">
    <source>
        <dbReference type="Google" id="ProtNLM"/>
    </source>
</evidence>
<feature type="region of interest" description="Disordered" evidence="1">
    <location>
        <begin position="65"/>
        <end position="87"/>
    </location>
</feature>
<evidence type="ECO:0000256" key="1">
    <source>
        <dbReference type="SAM" id="MobiDB-lite"/>
    </source>
</evidence>
<accession>A0A964FFZ8</accession>
<evidence type="ECO:0000313" key="3">
    <source>
        <dbReference type="Proteomes" id="UP000729733"/>
    </source>
</evidence>
<dbReference type="Pfam" id="PF19936">
    <property type="entry name" value="DUF6399"/>
    <property type="match status" value="1"/>
</dbReference>
<dbReference type="InterPro" id="IPR045650">
    <property type="entry name" value="DUF6399"/>
</dbReference>
<proteinExistence type="predicted"/>
<reference evidence="2" key="1">
    <citation type="journal article" date="2021" name="Antonie Van Leeuwenhoek">
        <title>Draft genome and description of Waterburya agarophytonicola gen. nov. sp. nov. (Pleurocapsales, Cyanobacteria): a seaweed symbiont.</title>
        <authorList>
            <person name="Bonthond G."/>
            <person name="Shalygin S."/>
            <person name="Bayer T."/>
            <person name="Weinberger F."/>
        </authorList>
    </citation>
    <scope>NUCLEOTIDE SEQUENCE</scope>
    <source>
        <strain evidence="2">KI4</strain>
    </source>
</reference>
<keyword evidence="3" id="KW-1185">Reference proteome</keyword>
<dbReference type="AlphaFoldDB" id="A0A964FFZ8"/>
<organism evidence="2 3">
    <name type="scientific">Waterburya agarophytonicola KI4</name>
    <dbReference type="NCBI Taxonomy" id="2874699"/>
    <lineage>
        <taxon>Bacteria</taxon>
        <taxon>Bacillati</taxon>
        <taxon>Cyanobacteriota</taxon>
        <taxon>Cyanophyceae</taxon>
        <taxon>Pleurocapsales</taxon>
        <taxon>Hyellaceae</taxon>
        <taxon>Waterburya</taxon>
        <taxon>Waterburya agarophytonicola</taxon>
    </lineage>
</organism>
<dbReference type="EMBL" id="JADWDC010000025">
    <property type="protein sequence ID" value="MCC0177627.1"/>
    <property type="molecule type" value="Genomic_DNA"/>
</dbReference>
<evidence type="ECO:0000313" key="2">
    <source>
        <dbReference type="EMBL" id="MCC0177627.1"/>
    </source>
</evidence>